<dbReference type="RefSeq" id="WP_236657156.1">
    <property type="nucleotide sequence ID" value="NZ_CP030840.1"/>
</dbReference>
<evidence type="ECO:0000313" key="2">
    <source>
        <dbReference type="Proteomes" id="UP000253606"/>
    </source>
</evidence>
<dbReference type="KEGG" id="abas:ACPOL_0260"/>
<reference evidence="1 2" key="1">
    <citation type="journal article" date="2018" name="Front. Microbiol.">
        <title>Hydrolytic Capabilities as a Key to Environmental Success: Chitinolytic and Cellulolytic Acidobacteria From Acidic Sub-arctic Soils and Boreal Peatlands.</title>
        <authorList>
            <person name="Belova S.E."/>
            <person name="Ravin N.V."/>
            <person name="Pankratov T.A."/>
            <person name="Rakitin A.L."/>
            <person name="Ivanova A.A."/>
            <person name="Beletsky A.V."/>
            <person name="Mardanov A.V."/>
            <person name="Sinninghe Damste J.S."/>
            <person name="Dedysh S.N."/>
        </authorList>
    </citation>
    <scope>NUCLEOTIDE SEQUENCE [LARGE SCALE GENOMIC DNA]</scope>
    <source>
        <strain evidence="1 2">SBC82</strain>
    </source>
</reference>
<proteinExistence type="predicted"/>
<dbReference type="EMBL" id="CP030840">
    <property type="protein sequence ID" value="AXC09645.1"/>
    <property type="molecule type" value="Genomic_DNA"/>
</dbReference>
<dbReference type="Proteomes" id="UP000253606">
    <property type="component" value="Chromosome"/>
</dbReference>
<sequence>MLREGWRCGFLEEDLKTPLPRKVCFATPEELLAFAERGGAVMKLEDRQAFERGLSIGRGVIWLNLSAEQYAKLKDR</sequence>
<evidence type="ECO:0000313" key="1">
    <source>
        <dbReference type="EMBL" id="AXC09645.1"/>
    </source>
</evidence>
<dbReference type="AlphaFoldDB" id="A0A2Z5FT88"/>
<gene>
    <name evidence="1" type="ORF">ACPOL_0260</name>
</gene>
<protein>
    <submittedName>
        <fullName evidence="1">Uncharacterized protein</fullName>
    </submittedName>
</protein>
<accession>A0A2Z5FT88</accession>
<name>A0A2Z5FT88_9BACT</name>
<organism evidence="1 2">
    <name type="scientific">Acidisarcina polymorpha</name>
    <dbReference type="NCBI Taxonomy" id="2211140"/>
    <lineage>
        <taxon>Bacteria</taxon>
        <taxon>Pseudomonadati</taxon>
        <taxon>Acidobacteriota</taxon>
        <taxon>Terriglobia</taxon>
        <taxon>Terriglobales</taxon>
        <taxon>Acidobacteriaceae</taxon>
        <taxon>Acidisarcina</taxon>
    </lineage>
</organism>
<keyword evidence="2" id="KW-1185">Reference proteome</keyword>